<accession>A0A0Q3WZ21</accession>
<dbReference type="Proteomes" id="UP000051888">
    <property type="component" value="Unassembled WGS sequence"/>
</dbReference>
<dbReference type="SUPFAM" id="SSF102405">
    <property type="entry name" value="MCP/YpsA-like"/>
    <property type="match status" value="1"/>
</dbReference>
<dbReference type="OrthoDB" id="9785707at2"/>
<comment type="caution">
    <text evidence="3">The sequence shown here is derived from an EMBL/GenBank/DDBJ whole genome shotgun (WGS) entry which is preliminary data.</text>
</comment>
<evidence type="ECO:0000313" key="4">
    <source>
        <dbReference type="Proteomes" id="UP000051888"/>
    </source>
</evidence>
<dbReference type="PANTHER" id="PTHR43022:SF1">
    <property type="entry name" value="PROTEIN SMF"/>
    <property type="match status" value="1"/>
</dbReference>
<dbReference type="Pfam" id="PF02481">
    <property type="entry name" value="DNA_processg_A"/>
    <property type="match status" value="1"/>
</dbReference>
<evidence type="ECO:0000256" key="1">
    <source>
        <dbReference type="ARBA" id="ARBA00006525"/>
    </source>
</evidence>
<sequence>MEEFKKSLIHLHHCQGITSNTILQILKRDPELKSLYKFSLPVLKSITLGKTSQIEKIYQDLHHLDVDTLLLNYRKHQIQCITIFDKNYPNLLKQIFNPPLVLYTIGDQKLLQYPSIAIVGSRKADFKALKAIKKITPPLIKQNYVIISGLAKGVDTMAHKTSIICKGKTIGVLGSGFFHIYPQENIGLVENMKKEHLIISEYPPHTKPQKWHFPMRNRIISGLSKGIVVIQAEQKSGSLITADFALQEGREVFAVPGNIDESLSQGTNKLIQQGAKLVQTGEDILEEFHY</sequence>
<feature type="domain" description="Smf/DprA SLOG" evidence="2">
    <location>
        <begin position="80"/>
        <end position="288"/>
    </location>
</feature>
<dbReference type="Gene3D" id="3.40.50.450">
    <property type="match status" value="1"/>
</dbReference>
<dbReference type="PANTHER" id="PTHR43022">
    <property type="entry name" value="PROTEIN SMF"/>
    <property type="match status" value="1"/>
</dbReference>
<dbReference type="GO" id="GO:0009294">
    <property type="term" value="P:DNA-mediated transformation"/>
    <property type="evidence" value="ECO:0007669"/>
    <property type="project" value="InterPro"/>
</dbReference>
<protein>
    <submittedName>
        <fullName evidence="3">DNA processing protein DprA</fullName>
    </submittedName>
</protein>
<name>A0A0Q3WZ21_9BACI</name>
<dbReference type="AlphaFoldDB" id="A0A0Q3WZ21"/>
<dbReference type="STRING" id="157838.AN964_14810"/>
<evidence type="ECO:0000313" key="3">
    <source>
        <dbReference type="EMBL" id="KQL54642.1"/>
    </source>
</evidence>
<evidence type="ECO:0000259" key="2">
    <source>
        <dbReference type="Pfam" id="PF02481"/>
    </source>
</evidence>
<proteinExistence type="inferred from homology"/>
<keyword evidence="4" id="KW-1185">Reference proteome</keyword>
<dbReference type="RefSeq" id="WP_055740424.1">
    <property type="nucleotide sequence ID" value="NZ_JAAIWL010000003.1"/>
</dbReference>
<comment type="similarity">
    <text evidence="1">Belongs to the DprA/Smf family.</text>
</comment>
<gene>
    <name evidence="3" type="ORF">AN964_14810</name>
</gene>
<dbReference type="NCBIfam" id="TIGR00732">
    <property type="entry name" value="dprA"/>
    <property type="match status" value="1"/>
</dbReference>
<reference evidence="3 4" key="1">
    <citation type="submission" date="2015-09" db="EMBL/GenBank/DDBJ databases">
        <title>Genome sequencing project for genomic taxonomy and phylogenomics of Bacillus-like bacteria.</title>
        <authorList>
            <person name="Liu B."/>
            <person name="Wang J."/>
            <person name="Zhu Y."/>
            <person name="Liu G."/>
            <person name="Chen Q."/>
            <person name="Chen Z."/>
            <person name="Lan J."/>
            <person name="Che J."/>
            <person name="Ge C."/>
            <person name="Shi H."/>
            <person name="Pan Z."/>
            <person name="Liu X."/>
        </authorList>
    </citation>
    <scope>NUCLEOTIDE SEQUENCE [LARGE SCALE GENOMIC DNA]</scope>
    <source>
        <strain evidence="3 4">LMG 18435</strain>
    </source>
</reference>
<dbReference type="InterPro" id="IPR003488">
    <property type="entry name" value="DprA"/>
</dbReference>
<dbReference type="InterPro" id="IPR057666">
    <property type="entry name" value="DrpA_SLOG"/>
</dbReference>
<dbReference type="PATRIC" id="fig|157838.3.peg.3288"/>
<organism evidence="3 4">
    <name type="scientific">Heyndrickxia shackletonii</name>
    <dbReference type="NCBI Taxonomy" id="157838"/>
    <lineage>
        <taxon>Bacteria</taxon>
        <taxon>Bacillati</taxon>
        <taxon>Bacillota</taxon>
        <taxon>Bacilli</taxon>
        <taxon>Bacillales</taxon>
        <taxon>Bacillaceae</taxon>
        <taxon>Heyndrickxia</taxon>
    </lineage>
</organism>
<dbReference type="EMBL" id="LJJC01000004">
    <property type="protein sequence ID" value="KQL54642.1"/>
    <property type="molecule type" value="Genomic_DNA"/>
</dbReference>